<keyword evidence="6" id="KW-0029">Amino-acid transport</keyword>
<dbReference type="PANTHER" id="PTHR30614:SF37">
    <property type="entry name" value="AMINO-ACID ABC TRANSPORTER PERMEASE PROTEIN YHDX-RELATED"/>
    <property type="match status" value="1"/>
</dbReference>
<evidence type="ECO:0000256" key="3">
    <source>
        <dbReference type="ARBA" id="ARBA00022448"/>
    </source>
</evidence>
<evidence type="ECO:0000313" key="11">
    <source>
        <dbReference type="EMBL" id="MBJ3785529.1"/>
    </source>
</evidence>
<reference evidence="11" key="1">
    <citation type="submission" date="2020-12" db="EMBL/GenBank/DDBJ databases">
        <title>Devosia sp. MSA67 isolated from Mo River.</title>
        <authorList>
            <person name="Ma F."/>
            <person name="Zi Z."/>
        </authorList>
    </citation>
    <scope>NUCLEOTIDE SEQUENCE</scope>
    <source>
        <strain evidence="11">MSA67</strain>
    </source>
</reference>
<feature type="transmembrane region" description="Helical" evidence="9">
    <location>
        <begin position="306"/>
        <end position="324"/>
    </location>
</feature>
<sequence length="512" mass="55305">MTTLDTGQKLAPRASFFNDPVIRGIIYQVVVAVLLIAFISWIIGNTAANLAAQNKTTGFDFLWKTAGFDISFSLLPWSRASYYWEAFLVGITNTLLVAIIGIVLATMLGFTIGIARLSSNFIVSSLATVYIEVIRNVPLLLQLFFWYFAVLKAMPAVRESITLPFDAFINQRGIMVPRPTPDQEFTWVMVAIVVCLVAAIAIGVWATRIRTRTGRYPASIVLAGKFGDACVTLLVGFTALAILLNAVYPVANGTVIAAIVAAAIAAASVTRFAPIARGVMTFAVAFVILNFMIGGMLSWLSPVVTSAGAALIALVMASVVYTNATERPPSDARFPLALLILIVVAIPALIYWVTGATLAFEVPVLERFNFRGGVQLPPEFVALVFGLTIYTAAFIAETVRAGIQSVNRGQTEAAQSLGLKDGDRLRLVIVPQAMRVIIPPLTSQYLNLTKNSSLGAAIGYPELVNVFAGTSLNQTGRAIECIFMVMLVYLTLSLLTSAIMNWYNGRVKLVER</sequence>
<dbReference type="Proteomes" id="UP000602124">
    <property type="component" value="Unassembled WGS sequence"/>
</dbReference>
<evidence type="ECO:0000256" key="5">
    <source>
        <dbReference type="ARBA" id="ARBA00022692"/>
    </source>
</evidence>
<accession>A0A934IRM4</accession>
<name>A0A934IRM4_9HYPH</name>
<dbReference type="AlphaFoldDB" id="A0A934IRM4"/>
<dbReference type="EMBL" id="JAEKMH010000002">
    <property type="protein sequence ID" value="MBJ3785529.1"/>
    <property type="molecule type" value="Genomic_DNA"/>
</dbReference>
<feature type="transmembrane region" description="Helical" evidence="9">
    <location>
        <begin position="185"/>
        <end position="206"/>
    </location>
</feature>
<feature type="transmembrane region" description="Helical" evidence="9">
    <location>
        <begin position="226"/>
        <end position="248"/>
    </location>
</feature>
<keyword evidence="8 9" id="KW-0472">Membrane</keyword>
<feature type="transmembrane region" description="Helical" evidence="9">
    <location>
        <begin position="82"/>
        <end position="115"/>
    </location>
</feature>
<comment type="subcellular location">
    <subcellularLocation>
        <location evidence="1">Cell inner membrane</location>
        <topology evidence="1">Multi-pass membrane protein</topology>
    </subcellularLocation>
    <subcellularLocation>
        <location evidence="9">Cell membrane</location>
        <topology evidence="9">Multi-pass membrane protein</topology>
    </subcellularLocation>
</comment>
<keyword evidence="5 9" id="KW-0812">Transmembrane</keyword>
<evidence type="ECO:0000256" key="2">
    <source>
        <dbReference type="ARBA" id="ARBA00010072"/>
    </source>
</evidence>
<evidence type="ECO:0000256" key="1">
    <source>
        <dbReference type="ARBA" id="ARBA00004429"/>
    </source>
</evidence>
<dbReference type="InterPro" id="IPR000515">
    <property type="entry name" value="MetI-like"/>
</dbReference>
<comment type="caution">
    <text evidence="11">The sequence shown here is derived from an EMBL/GenBank/DDBJ whole genome shotgun (WGS) entry which is preliminary data.</text>
</comment>
<dbReference type="CDD" id="cd06261">
    <property type="entry name" value="TM_PBP2"/>
    <property type="match status" value="2"/>
</dbReference>
<keyword evidence="12" id="KW-1185">Reference proteome</keyword>
<dbReference type="InterPro" id="IPR010065">
    <property type="entry name" value="AA_ABC_transptr_permease_3TM"/>
</dbReference>
<feature type="transmembrane region" description="Helical" evidence="9">
    <location>
        <begin position="380"/>
        <end position="399"/>
    </location>
</feature>
<keyword evidence="3 9" id="KW-0813">Transport</keyword>
<dbReference type="InterPro" id="IPR043429">
    <property type="entry name" value="ArtM/GltK/GlnP/TcyL/YhdX-like"/>
</dbReference>
<dbReference type="InterPro" id="IPR035906">
    <property type="entry name" value="MetI-like_sf"/>
</dbReference>
<dbReference type="RefSeq" id="WP_198876701.1">
    <property type="nucleotide sequence ID" value="NZ_JAEKMH010000002.1"/>
</dbReference>
<dbReference type="NCBIfam" id="TIGR01726">
    <property type="entry name" value="HEQRo_perm_3TM"/>
    <property type="match status" value="1"/>
</dbReference>
<gene>
    <name evidence="11" type="ORF">JEQ47_12425</name>
</gene>
<dbReference type="Pfam" id="PF00528">
    <property type="entry name" value="BPD_transp_1"/>
    <property type="match status" value="1"/>
</dbReference>
<dbReference type="SUPFAM" id="SSF161098">
    <property type="entry name" value="MetI-like"/>
    <property type="match status" value="2"/>
</dbReference>
<proteinExistence type="inferred from homology"/>
<feature type="transmembrane region" description="Helical" evidence="9">
    <location>
        <begin position="279"/>
        <end position="300"/>
    </location>
</feature>
<feature type="transmembrane region" description="Helical" evidence="9">
    <location>
        <begin position="336"/>
        <end position="360"/>
    </location>
</feature>
<comment type="similarity">
    <text evidence="2">Belongs to the binding-protein-dependent transport system permease family. HisMQ subfamily.</text>
</comment>
<keyword evidence="4" id="KW-1003">Cell membrane</keyword>
<evidence type="ECO:0000259" key="10">
    <source>
        <dbReference type="PROSITE" id="PS50928"/>
    </source>
</evidence>
<dbReference type="GO" id="GO:0043190">
    <property type="term" value="C:ATP-binding cassette (ABC) transporter complex"/>
    <property type="evidence" value="ECO:0007669"/>
    <property type="project" value="InterPro"/>
</dbReference>
<feature type="transmembrane region" description="Helical" evidence="9">
    <location>
        <begin position="481"/>
        <end position="503"/>
    </location>
</feature>
<feature type="transmembrane region" description="Helical" evidence="9">
    <location>
        <begin position="254"/>
        <end position="272"/>
    </location>
</feature>
<evidence type="ECO:0000256" key="8">
    <source>
        <dbReference type="ARBA" id="ARBA00023136"/>
    </source>
</evidence>
<evidence type="ECO:0000256" key="6">
    <source>
        <dbReference type="ARBA" id="ARBA00022970"/>
    </source>
</evidence>
<dbReference type="GO" id="GO:0006865">
    <property type="term" value="P:amino acid transport"/>
    <property type="evidence" value="ECO:0007669"/>
    <property type="project" value="UniProtKB-KW"/>
</dbReference>
<dbReference type="Gene3D" id="1.10.3720.10">
    <property type="entry name" value="MetI-like"/>
    <property type="match status" value="2"/>
</dbReference>
<evidence type="ECO:0000256" key="9">
    <source>
        <dbReference type="RuleBase" id="RU363032"/>
    </source>
</evidence>
<dbReference type="PROSITE" id="PS50928">
    <property type="entry name" value="ABC_TM1"/>
    <property type="match status" value="1"/>
</dbReference>
<organism evidence="11 12">
    <name type="scientific">Devosia sediminis</name>
    <dbReference type="NCBI Taxonomy" id="2798801"/>
    <lineage>
        <taxon>Bacteria</taxon>
        <taxon>Pseudomonadati</taxon>
        <taxon>Pseudomonadota</taxon>
        <taxon>Alphaproteobacteria</taxon>
        <taxon>Hyphomicrobiales</taxon>
        <taxon>Devosiaceae</taxon>
        <taxon>Devosia</taxon>
    </lineage>
</organism>
<evidence type="ECO:0000256" key="7">
    <source>
        <dbReference type="ARBA" id="ARBA00022989"/>
    </source>
</evidence>
<dbReference type="PANTHER" id="PTHR30614">
    <property type="entry name" value="MEMBRANE COMPONENT OF AMINO ACID ABC TRANSPORTER"/>
    <property type="match status" value="1"/>
</dbReference>
<feature type="domain" description="ABC transmembrane type-1" evidence="10">
    <location>
        <begin position="91"/>
        <end position="500"/>
    </location>
</feature>
<protein>
    <submittedName>
        <fullName evidence="11">ABC transporter permease subunit</fullName>
    </submittedName>
</protein>
<evidence type="ECO:0000256" key="4">
    <source>
        <dbReference type="ARBA" id="ARBA00022475"/>
    </source>
</evidence>
<evidence type="ECO:0000313" key="12">
    <source>
        <dbReference type="Proteomes" id="UP000602124"/>
    </source>
</evidence>
<dbReference type="GO" id="GO:0022857">
    <property type="term" value="F:transmembrane transporter activity"/>
    <property type="evidence" value="ECO:0007669"/>
    <property type="project" value="InterPro"/>
</dbReference>
<keyword evidence="7 9" id="KW-1133">Transmembrane helix</keyword>
<feature type="transmembrane region" description="Helical" evidence="9">
    <location>
        <begin position="21"/>
        <end position="43"/>
    </location>
</feature>